<evidence type="ECO:0000256" key="6">
    <source>
        <dbReference type="ARBA" id="ARBA00023125"/>
    </source>
</evidence>
<proteinExistence type="predicted"/>
<dbReference type="EMBL" id="JACVVD010000001">
    <property type="protein sequence ID" value="MBD0378994.1"/>
    <property type="molecule type" value="Genomic_DNA"/>
</dbReference>
<organism evidence="11 12">
    <name type="scientific">Paenibacillus sedimenti</name>
    <dbReference type="NCBI Taxonomy" id="2770274"/>
    <lineage>
        <taxon>Bacteria</taxon>
        <taxon>Bacillati</taxon>
        <taxon>Bacillota</taxon>
        <taxon>Bacilli</taxon>
        <taxon>Bacillales</taxon>
        <taxon>Paenibacillaceae</taxon>
        <taxon>Paenibacillus</taxon>
    </lineage>
</organism>
<evidence type="ECO:0000313" key="11">
    <source>
        <dbReference type="EMBL" id="MBD0378994.1"/>
    </source>
</evidence>
<evidence type="ECO:0000256" key="8">
    <source>
        <dbReference type="PROSITE-ProRule" id="PRU00169"/>
    </source>
</evidence>
<feature type="domain" description="HTH araC/xylS-type" evidence="9">
    <location>
        <begin position="432"/>
        <end position="531"/>
    </location>
</feature>
<dbReference type="Pfam" id="PF00072">
    <property type="entry name" value="Response_reg"/>
    <property type="match status" value="1"/>
</dbReference>
<dbReference type="Gene3D" id="1.10.10.60">
    <property type="entry name" value="Homeodomain-like"/>
    <property type="match status" value="2"/>
</dbReference>
<evidence type="ECO:0000256" key="2">
    <source>
        <dbReference type="ARBA" id="ARBA00022490"/>
    </source>
</evidence>
<dbReference type="Proteomes" id="UP000650466">
    <property type="component" value="Unassembled WGS sequence"/>
</dbReference>
<dbReference type="GO" id="GO:0003700">
    <property type="term" value="F:DNA-binding transcription factor activity"/>
    <property type="evidence" value="ECO:0007669"/>
    <property type="project" value="InterPro"/>
</dbReference>
<dbReference type="CDD" id="cd17536">
    <property type="entry name" value="REC_YesN-like"/>
    <property type="match status" value="1"/>
</dbReference>
<feature type="modified residue" description="4-aspartylphosphate" evidence="8">
    <location>
        <position position="55"/>
    </location>
</feature>
<gene>
    <name evidence="11" type="ORF">ICC18_02510</name>
</gene>
<dbReference type="RefSeq" id="WP_188172789.1">
    <property type="nucleotide sequence ID" value="NZ_JACVVD010000001.1"/>
</dbReference>
<keyword evidence="12" id="KW-1185">Reference proteome</keyword>
<reference evidence="11" key="1">
    <citation type="submission" date="2020-09" db="EMBL/GenBank/DDBJ databases">
        <title>Draft Genome Sequence of Paenibacillus sp. WST5.</title>
        <authorList>
            <person name="Bao Z."/>
        </authorList>
    </citation>
    <scope>NUCLEOTIDE SEQUENCE</scope>
    <source>
        <strain evidence="11">WST5</strain>
    </source>
</reference>
<dbReference type="PROSITE" id="PS01124">
    <property type="entry name" value="HTH_ARAC_FAMILY_2"/>
    <property type="match status" value="1"/>
</dbReference>
<accession>A0A926KJP5</accession>
<dbReference type="PANTHER" id="PTHR42713">
    <property type="entry name" value="HISTIDINE KINASE-RELATED"/>
    <property type="match status" value="1"/>
</dbReference>
<dbReference type="PANTHER" id="PTHR42713:SF3">
    <property type="entry name" value="TRANSCRIPTIONAL REGULATORY PROTEIN HPTR"/>
    <property type="match status" value="1"/>
</dbReference>
<evidence type="ECO:0000256" key="5">
    <source>
        <dbReference type="ARBA" id="ARBA00023015"/>
    </source>
</evidence>
<dbReference type="PRINTS" id="PR00032">
    <property type="entry name" value="HTHARAC"/>
</dbReference>
<dbReference type="InterPro" id="IPR009057">
    <property type="entry name" value="Homeodomain-like_sf"/>
</dbReference>
<dbReference type="InterPro" id="IPR001789">
    <property type="entry name" value="Sig_transdc_resp-reg_receiver"/>
</dbReference>
<keyword evidence="3 8" id="KW-0597">Phosphoprotein</keyword>
<keyword evidence="7" id="KW-0804">Transcription</keyword>
<dbReference type="AlphaFoldDB" id="A0A926KJP5"/>
<evidence type="ECO:0000259" key="10">
    <source>
        <dbReference type="PROSITE" id="PS50110"/>
    </source>
</evidence>
<keyword evidence="6" id="KW-0238">DNA-binding</keyword>
<evidence type="ECO:0000313" key="12">
    <source>
        <dbReference type="Proteomes" id="UP000650466"/>
    </source>
</evidence>
<feature type="domain" description="Response regulatory" evidence="10">
    <location>
        <begin position="3"/>
        <end position="120"/>
    </location>
</feature>
<evidence type="ECO:0000256" key="3">
    <source>
        <dbReference type="ARBA" id="ARBA00022553"/>
    </source>
</evidence>
<name>A0A926KJP5_9BACL</name>
<comment type="caution">
    <text evidence="11">The sequence shown here is derived from an EMBL/GenBank/DDBJ whole genome shotgun (WGS) entry which is preliminary data.</text>
</comment>
<evidence type="ECO:0000256" key="7">
    <source>
        <dbReference type="ARBA" id="ARBA00023163"/>
    </source>
</evidence>
<dbReference type="PROSITE" id="PS00041">
    <property type="entry name" value="HTH_ARAC_FAMILY_1"/>
    <property type="match status" value="1"/>
</dbReference>
<dbReference type="SMART" id="SM00448">
    <property type="entry name" value="REC"/>
    <property type="match status" value="1"/>
</dbReference>
<dbReference type="GO" id="GO:0000160">
    <property type="term" value="P:phosphorelay signal transduction system"/>
    <property type="evidence" value="ECO:0007669"/>
    <property type="project" value="UniProtKB-KW"/>
</dbReference>
<dbReference type="InterPro" id="IPR018062">
    <property type="entry name" value="HTH_AraC-typ_CS"/>
</dbReference>
<evidence type="ECO:0000256" key="1">
    <source>
        <dbReference type="ARBA" id="ARBA00004496"/>
    </source>
</evidence>
<dbReference type="GO" id="GO:0043565">
    <property type="term" value="F:sequence-specific DNA binding"/>
    <property type="evidence" value="ECO:0007669"/>
    <property type="project" value="InterPro"/>
</dbReference>
<dbReference type="GO" id="GO:0005737">
    <property type="term" value="C:cytoplasm"/>
    <property type="evidence" value="ECO:0007669"/>
    <property type="project" value="UniProtKB-SubCell"/>
</dbReference>
<dbReference type="InterPro" id="IPR018060">
    <property type="entry name" value="HTH_AraC"/>
</dbReference>
<dbReference type="SUPFAM" id="SSF52172">
    <property type="entry name" value="CheY-like"/>
    <property type="match status" value="1"/>
</dbReference>
<keyword evidence="5" id="KW-0805">Transcription regulation</keyword>
<dbReference type="Pfam" id="PF12833">
    <property type="entry name" value="HTH_18"/>
    <property type="match status" value="1"/>
</dbReference>
<evidence type="ECO:0000259" key="9">
    <source>
        <dbReference type="PROSITE" id="PS01124"/>
    </source>
</evidence>
<dbReference type="InterPro" id="IPR051552">
    <property type="entry name" value="HptR"/>
</dbReference>
<dbReference type="SUPFAM" id="SSF46689">
    <property type="entry name" value="Homeodomain-like"/>
    <property type="match status" value="1"/>
</dbReference>
<evidence type="ECO:0000256" key="4">
    <source>
        <dbReference type="ARBA" id="ARBA00023012"/>
    </source>
</evidence>
<sequence length="533" mass="61108">MLKLLIVDDEQITRDGLLHYIPWRELGIGIVKAAEDGLQALQISDSFKPDIVLTDVKMPRMDGIQFAIKLKEALPQCKVIFLSSYADKPYLKSAIQLQALEYLEKPVNLEEIKKHVREAVSICLEEQARRLKESAIELQLNKSLTLLREEFALKLISKPLAQTELDESFQLVGIELPMGAANVTVVVKMLGAEDASLQLLHANKKAIFEQIETIFDEFDMGCICAFKDLHHLIVHAYGKKLTHTNQLVNPIHRVRTVLLSYTGAANKTFTGIGQLVYRAQHILESYQTAIVALQRQFFLGYNQVLAYRELEPNKRSHSLDESLIEQFAAHLASEQKEEAFSIIKQVTNDIQETEDTLVNSTKNFYFKLLMNVYQIADKKNVPLTEEGGHEQFLWNMITELHTIHEVEQYVLEKLASFFRYLEHKEQEGSIALSIQKHVRAHVDNPELSIKSISEALFLTPNYLSLQFKKETGSTINQYITELRIERAQELLRDRSRKLYEIAVLVGFQDANYFAKTFKKLTGMTPSEYKEKYA</sequence>
<protein>
    <submittedName>
        <fullName evidence="11">Response regulator</fullName>
    </submittedName>
</protein>
<comment type="subcellular location">
    <subcellularLocation>
        <location evidence="1">Cytoplasm</location>
    </subcellularLocation>
</comment>
<dbReference type="InterPro" id="IPR011006">
    <property type="entry name" value="CheY-like_superfamily"/>
</dbReference>
<keyword evidence="4" id="KW-0902">Two-component regulatory system</keyword>
<dbReference type="Gene3D" id="3.40.50.2300">
    <property type="match status" value="1"/>
</dbReference>
<keyword evidence="2" id="KW-0963">Cytoplasm</keyword>
<dbReference type="PROSITE" id="PS50110">
    <property type="entry name" value="RESPONSE_REGULATORY"/>
    <property type="match status" value="1"/>
</dbReference>
<dbReference type="InterPro" id="IPR020449">
    <property type="entry name" value="Tscrpt_reg_AraC-type_HTH"/>
</dbReference>
<dbReference type="SMART" id="SM00342">
    <property type="entry name" value="HTH_ARAC"/>
    <property type="match status" value="1"/>
</dbReference>